<evidence type="ECO:0000313" key="3">
    <source>
        <dbReference type="Proteomes" id="UP000036426"/>
    </source>
</evidence>
<proteinExistence type="predicted"/>
<gene>
    <name evidence="2" type="ORF">ABT58_02595</name>
</gene>
<feature type="compositionally biased region" description="Basic and acidic residues" evidence="1">
    <location>
        <begin position="53"/>
        <end position="80"/>
    </location>
</feature>
<sequence>MIALNNGSEANTVPIFGSAFVRISLQRIPHYYAVFSRYQDEAVQAASQSGNRGNHDIMGRQSARQHEEKKRQSHADKAERPCLFLLNRKSVDEKPLRYN</sequence>
<dbReference type="Proteomes" id="UP000036426">
    <property type="component" value="Unassembled WGS sequence"/>
</dbReference>
<reference evidence="2 3" key="1">
    <citation type="submission" date="2015-05" db="EMBL/GenBank/DDBJ databases">
        <title>Photobacterium galathea sp. nov.</title>
        <authorList>
            <person name="Machado H."/>
            <person name="Gram L."/>
        </authorList>
    </citation>
    <scope>NUCLEOTIDE SEQUENCE [LARGE SCALE GENOMIC DNA]</scope>
    <source>
        <strain evidence="2 3">DSM 25995</strain>
    </source>
</reference>
<accession>A0A0J1JKC8</accession>
<dbReference type="RefSeq" id="WP_146147306.1">
    <property type="nucleotide sequence ID" value="NZ_BMYC01000007.1"/>
</dbReference>
<evidence type="ECO:0000313" key="2">
    <source>
        <dbReference type="EMBL" id="KLV02552.1"/>
    </source>
</evidence>
<dbReference type="EMBL" id="LDOV01000005">
    <property type="protein sequence ID" value="KLV02552.1"/>
    <property type="molecule type" value="Genomic_DNA"/>
</dbReference>
<protein>
    <submittedName>
        <fullName evidence="2">Uncharacterized protein</fullName>
    </submittedName>
</protein>
<feature type="region of interest" description="Disordered" evidence="1">
    <location>
        <begin position="45"/>
        <end position="81"/>
    </location>
</feature>
<name>A0A0J1JKC8_9GAMM</name>
<keyword evidence="3" id="KW-1185">Reference proteome</keyword>
<comment type="caution">
    <text evidence="2">The sequence shown here is derived from an EMBL/GenBank/DDBJ whole genome shotgun (WGS) entry which is preliminary data.</text>
</comment>
<evidence type="ECO:0000256" key="1">
    <source>
        <dbReference type="SAM" id="MobiDB-lite"/>
    </source>
</evidence>
<organism evidence="2 3">
    <name type="scientific">Photobacterium aphoticum</name>
    <dbReference type="NCBI Taxonomy" id="754436"/>
    <lineage>
        <taxon>Bacteria</taxon>
        <taxon>Pseudomonadati</taxon>
        <taxon>Pseudomonadota</taxon>
        <taxon>Gammaproteobacteria</taxon>
        <taxon>Vibrionales</taxon>
        <taxon>Vibrionaceae</taxon>
        <taxon>Photobacterium</taxon>
    </lineage>
</organism>
<dbReference type="AlphaFoldDB" id="A0A0J1JKC8"/>